<gene>
    <name evidence="8" type="ORF">XAT740_LOCUS22265</name>
</gene>
<accession>A0A814UJI4</accession>
<feature type="domain" description="EF-hand" evidence="7">
    <location>
        <begin position="102"/>
        <end position="137"/>
    </location>
</feature>
<comment type="caution">
    <text evidence="8">The sequence shown here is derived from an EMBL/GenBank/DDBJ whole genome shotgun (WGS) entry which is preliminary data.</text>
</comment>
<dbReference type="PANTHER" id="PTHR23055">
    <property type="entry name" value="CALCIUM BINDING PROTEINS"/>
    <property type="match status" value="1"/>
</dbReference>
<dbReference type="SMART" id="SM00054">
    <property type="entry name" value="EFh"/>
    <property type="match status" value="3"/>
</dbReference>
<dbReference type="PROSITE" id="PS50222">
    <property type="entry name" value="EF_HAND_2"/>
    <property type="match status" value="3"/>
</dbReference>
<dbReference type="AlphaFoldDB" id="A0A814UJI4"/>
<evidence type="ECO:0000256" key="4">
    <source>
        <dbReference type="ARBA" id="ARBA00022737"/>
    </source>
</evidence>
<dbReference type="GO" id="GO:0005509">
    <property type="term" value="F:calcium ion binding"/>
    <property type="evidence" value="ECO:0007669"/>
    <property type="project" value="InterPro"/>
</dbReference>
<keyword evidence="3" id="KW-0479">Metal-binding</keyword>
<evidence type="ECO:0000313" key="8">
    <source>
        <dbReference type="EMBL" id="CAF1175270.1"/>
    </source>
</evidence>
<dbReference type="Gene3D" id="1.10.238.10">
    <property type="entry name" value="EF-hand"/>
    <property type="match status" value="1"/>
</dbReference>
<keyword evidence="9" id="KW-1185">Reference proteome</keyword>
<dbReference type="PROSITE" id="PS00018">
    <property type="entry name" value="EF_HAND_1"/>
    <property type="match status" value="2"/>
</dbReference>
<protein>
    <recommendedName>
        <fullName evidence="7">EF-hand domain-containing protein</fullName>
    </recommendedName>
</protein>
<keyword evidence="6" id="KW-0449">Lipoprotein</keyword>
<dbReference type="InterPro" id="IPR028846">
    <property type="entry name" value="Recoverin"/>
</dbReference>
<evidence type="ECO:0000256" key="2">
    <source>
        <dbReference type="ARBA" id="ARBA00022707"/>
    </source>
</evidence>
<evidence type="ECO:0000256" key="5">
    <source>
        <dbReference type="ARBA" id="ARBA00022837"/>
    </source>
</evidence>
<evidence type="ECO:0000256" key="1">
    <source>
        <dbReference type="ARBA" id="ARBA00006049"/>
    </source>
</evidence>
<keyword evidence="2" id="KW-0519">Myristate</keyword>
<dbReference type="Proteomes" id="UP000663828">
    <property type="component" value="Unassembled WGS sequence"/>
</dbReference>
<dbReference type="SUPFAM" id="SSF47473">
    <property type="entry name" value="EF-hand"/>
    <property type="match status" value="1"/>
</dbReference>
<dbReference type="Pfam" id="PF00036">
    <property type="entry name" value="EF-hand_1"/>
    <property type="match status" value="1"/>
</dbReference>
<name>A0A814UJI4_ADIRI</name>
<evidence type="ECO:0000313" key="9">
    <source>
        <dbReference type="Proteomes" id="UP000663828"/>
    </source>
</evidence>
<proteinExistence type="inferred from homology"/>
<keyword evidence="4" id="KW-0677">Repeat</keyword>
<evidence type="ECO:0000256" key="3">
    <source>
        <dbReference type="ARBA" id="ARBA00022723"/>
    </source>
</evidence>
<feature type="domain" description="EF-hand" evidence="7">
    <location>
        <begin position="65"/>
        <end position="100"/>
    </location>
</feature>
<dbReference type="InterPro" id="IPR018247">
    <property type="entry name" value="EF_Hand_1_Ca_BS"/>
</dbReference>
<keyword evidence="5" id="KW-0106">Calcium</keyword>
<dbReference type="PRINTS" id="PR00450">
    <property type="entry name" value="RECOVERIN"/>
</dbReference>
<organism evidence="8 9">
    <name type="scientific">Adineta ricciae</name>
    <name type="common">Rotifer</name>
    <dbReference type="NCBI Taxonomy" id="249248"/>
    <lineage>
        <taxon>Eukaryota</taxon>
        <taxon>Metazoa</taxon>
        <taxon>Spiralia</taxon>
        <taxon>Gnathifera</taxon>
        <taxon>Rotifera</taxon>
        <taxon>Eurotatoria</taxon>
        <taxon>Bdelloidea</taxon>
        <taxon>Adinetida</taxon>
        <taxon>Adinetidae</taxon>
        <taxon>Adineta</taxon>
    </lineage>
</organism>
<dbReference type="Pfam" id="PF13499">
    <property type="entry name" value="EF-hand_7"/>
    <property type="match status" value="1"/>
</dbReference>
<comment type="similarity">
    <text evidence="1">Belongs to the recoverin family.</text>
</comment>
<evidence type="ECO:0000256" key="6">
    <source>
        <dbReference type="ARBA" id="ARBA00023288"/>
    </source>
</evidence>
<evidence type="ECO:0000259" key="7">
    <source>
        <dbReference type="PROSITE" id="PS50222"/>
    </source>
</evidence>
<dbReference type="EMBL" id="CAJNOR010001631">
    <property type="protein sequence ID" value="CAF1175270.1"/>
    <property type="molecule type" value="Genomic_DNA"/>
</dbReference>
<sequence length="191" mass="21962">MSKHKKGRASMDLTPKEIAALLQASRITEEEIQHWHSDFLYQNPSGELDKKTFIDYYKKLHPQTEPSTSFDQIFDTIDVNRDGLIDFNEFLVVVVLMDRLNDLGSRLSFVFDMWDQSGDEHIDQKELANVISAIYDRAGVIDRKGERDPKRRAKDIIAKLDLSGDKKLSKDEFITGCKCDPVIRNLLAPNF</sequence>
<dbReference type="InterPro" id="IPR002048">
    <property type="entry name" value="EF_hand_dom"/>
</dbReference>
<dbReference type="InterPro" id="IPR011992">
    <property type="entry name" value="EF-hand-dom_pair"/>
</dbReference>
<feature type="domain" description="EF-hand" evidence="7">
    <location>
        <begin position="148"/>
        <end position="183"/>
    </location>
</feature>
<dbReference type="PANTHER" id="PTHR23055:SF178">
    <property type="entry name" value="NEUROCALCIN HOMOLOG"/>
    <property type="match status" value="1"/>
</dbReference>
<reference evidence="8" key="1">
    <citation type="submission" date="2021-02" db="EMBL/GenBank/DDBJ databases">
        <authorList>
            <person name="Nowell W R."/>
        </authorList>
    </citation>
    <scope>NUCLEOTIDE SEQUENCE</scope>
</reference>